<evidence type="ECO:0000313" key="1">
    <source>
        <dbReference type="EMBL" id="ODN30809.1"/>
    </source>
</evidence>
<evidence type="ECO:0000313" key="2">
    <source>
        <dbReference type="Proteomes" id="UP000094570"/>
    </source>
</evidence>
<evidence type="ECO:0008006" key="3">
    <source>
        <dbReference type="Google" id="ProtNLM"/>
    </source>
</evidence>
<gene>
    <name evidence="1" type="ORF">A4H02_02750</name>
</gene>
<protein>
    <recommendedName>
        <fullName evidence="3">Carboxypeptidase regulatory-like domain-containing protein</fullName>
    </recommendedName>
</protein>
<comment type="caution">
    <text evidence="1">The sequence shown here is derived from an EMBL/GenBank/DDBJ whole genome shotgun (WGS) entry which is preliminary data.</text>
</comment>
<keyword evidence="2" id="KW-1185">Reference proteome</keyword>
<accession>A0A1E3G3N1</accession>
<reference evidence="2" key="1">
    <citation type="submission" date="2016-04" db="EMBL/GenBank/DDBJ databases">
        <title>The genome sequence project of a novel Fervidobacterium isolate from a hot spring in Thailand.</title>
        <authorList>
            <person name="Gonzalez J.M."/>
            <person name="Cuecas A."/>
            <person name="Kanoksilapatham W."/>
        </authorList>
    </citation>
    <scope>NUCLEOTIDE SEQUENCE [LARGE SCALE GENOMIC DNA]</scope>
    <source>
        <strain evidence="2">FC2004</strain>
    </source>
</reference>
<sequence length="691" mass="77579">MKKRALKRFSNLPSSSILILAIVFLTLLLPSCVVNLKPYWFTIPEQVTFTGQEFFLRLDSYVVDRDGTVSKFLLLEGPGEIRDRTYYCKFEEEALGALPIKTFRVRIRAVDNFGAISDTIFQVVVIKSSKVSRIPDLRITTGQDIKVDLKQYLKNEEGMSVEQITNVGILEDGIFSFTANSPGTYQCVFLIKRNGLILGFQLLNIFVYEHLLTLNVSEYNSGPSVEGACVLLFDNSGEKIDEAYTTAEGKVCFNKTPKRVVITKPGHATTVIDFAGPVFPIVLDTTLRRCKFSPTGGNISIDYEILNLSDQRMMPNSEGVYEVDYSSSPVIKVKASAYSETFEISHMYLKLGSTPGAEFFTSPRVYVQGSVLTAEVDLASFCGIVPLFIEAYDANDNRYTLVVPLRITRSWGSLGNYYTVEKPGDFAIKSFTIRQDVRYYSTTSGSLPSPLGAPPGTNLYVEVSWRKWEESTQFGKSPKPVAYRIYRSSDGQNFFPIGIVPSSTNLFRDSSPELFPGRRVWYAVSSVYDFGESPRTVLGSVVPLPMVNITGVQPADNATGVSVKPTFSWKFTGLEALRGKVTYYYDLWLYDTIVDRKYYEAYAGDKSIFTTKSETVSVRFEDFVWKRPSGETISELLVGHPYEWGLELIVAEWRDESNSSISISLNCDYNSKFGAYQIPPERYYLFVTGGN</sequence>
<name>A0A1E3G3N1_9BACT</name>
<dbReference type="STRING" id="1008305.A4H02_02750"/>
<organism evidence="1 2">
    <name type="scientific">Fervidobacterium thailandense</name>
    <dbReference type="NCBI Taxonomy" id="1008305"/>
    <lineage>
        <taxon>Bacteria</taxon>
        <taxon>Thermotogati</taxon>
        <taxon>Thermotogota</taxon>
        <taxon>Thermotogae</taxon>
        <taxon>Thermotogales</taxon>
        <taxon>Fervidobacteriaceae</taxon>
        <taxon>Fervidobacterium</taxon>
    </lineage>
</organism>
<dbReference type="AlphaFoldDB" id="A0A1E3G3N1"/>
<dbReference type="Proteomes" id="UP000094570">
    <property type="component" value="Unassembled WGS sequence"/>
</dbReference>
<dbReference type="RefSeq" id="WP_069292649.1">
    <property type="nucleotide sequence ID" value="NZ_CP140110.1"/>
</dbReference>
<proteinExistence type="predicted"/>
<dbReference type="OrthoDB" id="48841at2"/>
<dbReference type="EMBL" id="LWAF01000003">
    <property type="protein sequence ID" value="ODN30809.1"/>
    <property type="molecule type" value="Genomic_DNA"/>
</dbReference>